<keyword evidence="3" id="KW-0378">Hydrolase</keyword>
<keyword evidence="3" id="KW-0255">Endonuclease</keyword>
<dbReference type="PANTHER" id="PTHR14859:SF15">
    <property type="entry name" value="ENDONUCLEASE_EXONUCLEASE_PHOSPHATASE DOMAIN-CONTAINING PROTEIN"/>
    <property type="match status" value="1"/>
</dbReference>
<keyword evidence="4" id="KW-1185">Reference proteome</keyword>
<dbReference type="GO" id="GO:0006506">
    <property type="term" value="P:GPI anchor biosynthetic process"/>
    <property type="evidence" value="ECO:0007669"/>
    <property type="project" value="TreeGrafter"/>
</dbReference>
<dbReference type="Pfam" id="PF03372">
    <property type="entry name" value="Exo_endo_phos"/>
    <property type="match status" value="1"/>
</dbReference>
<dbReference type="Proteomes" id="UP000676169">
    <property type="component" value="Chromosome"/>
</dbReference>
<dbReference type="AlphaFoldDB" id="A0A975G5R7"/>
<gene>
    <name evidence="3" type="ORF">KBB96_10480</name>
</gene>
<dbReference type="SUPFAM" id="SSF56219">
    <property type="entry name" value="DNase I-like"/>
    <property type="match status" value="1"/>
</dbReference>
<evidence type="ECO:0000259" key="2">
    <source>
        <dbReference type="Pfam" id="PF03372"/>
    </source>
</evidence>
<dbReference type="GO" id="GO:0004519">
    <property type="term" value="F:endonuclease activity"/>
    <property type="evidence" value="ECO:0007669"/>
    <property type="project" value="UniProtKB-KW"/>
</dbReference>
<dbReference type="RefSeq" id="WP_211629359.1">
    <property type="nucleotide sequence ID" value="NZ_CP073100.1"/>
</dbReference>
<reference evidence="3" key="1">
    <citation type="submission" date="2021-04" db="EMBL/GenBank/DDBJ databases">
        <title>Luteolibacter sp. 32A isolated from the skin of an Anderson's salamander (Ambystoma andersonii).</title>
        <authorList>
            <person name="Spergser J."/>
            <person name="Busse H.-J."/>
        </authorList>
    </citation>
    <scope>NUCLEOTIDE SEQUENCE</scope>
    <source>
        <strain evidence="3">32A</strain>
    </source>
</reference>
<name>A0A975G5R7_9BACT</name>
<organism evidence="3 4">
    <name type="scientific">Luteolibacter ambystomatis</name>
    <dbReference type="NCBI Taxonomy" id="2824561"/>
    <lineage>
        <taxon>Bacteria</taxon>
        <taxon>Pseudomonadati</taxon>
        <taxon>Verrucomicrobiota</taxon>
        <taxon>Verrucomicrobiia</taxon>
        <taxon>Verrucomicrobiales</taxon>
        <taxon>Verrucomicrobiaceae</taxon>
        <taxon>Luteolibacter</taxon>
    </lineage>
</organism>
<feature type="domain" description="Endonuclease/exonuclease/phosphatase" evidence="2">
    <location>
        <begin position="22"/>
        <end position="244"/>
    </location>
</feature>
<proteinExistence type="predicted"/>
<sequence length="256" mass="27544">MRPLLCLLAFASLASATDFNVVSFNIRNGGRRMDGKYDHAFQQEILKKLKPDLVALQEVDHITKRNGNVNVAATYAAALGMTSAYAAAMPYDGGAYGAAVLSRFPVVADESIHLPVKDGEPRVCVIRFVKVPDAGVIAIAGVHLDSGNDDTARQENVKLILQRLKSVKEPVIITGDFNDTPDSAVLKMFADAGFRRVTPKGDAASFPADQPRVIIDHVLLRDGSGLTLQDAGTEVVAESNGSDHRPLLSHLKLVKM</sequence>
<evidence type="ECO:0000256" key="1">
    <source>
        <dbReference type="SAM" id="SignalP"/>
    </source>
</evidence>
<keyword evidence="1" id="KW-0732">Signal</keyword>
<dbReference type="Gene3D" id="3.60.10.10">
    <property type="entry name" value="Endonuclease/exonuclease/phosphatase"/>
    <property type="match status" value="1"/>
</dbReference>
<dbReference type="PANTHER" id="PTHR14859">
    <property type="entry name" value="CALCOFLUOR WHITE HYPERSENSITIVE PROTEIN PRECURSOR"/>
    <property type="match status" value="1"/>
</dbReference>
<dbReference type="GO" id="GO:0016020">
    <property type="term" value="C:membrane"/>
    <property type="evidence" value="ECO:0007669"/>
    <property type="project" value="GOC"/>
</dbReference>
<feature type="signal peptide" evidence="1">
    <location>
        <begin position="1"/>
        <end position="16"/>
    </location>
</feature>
<evidence type="ECO:0000313" key="4">
    <source>
        <dbReference type="Proteomes" id="UP000676169"/>
    </source>
</evidence>
<keyword evidence="3" id="KW-0540">Nuclease</keyword>
<evidence type="ECO:0000313" key="3">
    <source>
        <dbReference type="EMBL" id="QUE49298.1"/>
    </source>
</evidence>
<dbReference type="EMBL" id="CP073100">
    <property type="protein sequence ID" value="QUE49298.1"/>
    <property type="molecule type" value="Genomic_DNA"/>
</dbReference>
<dbReference type="KEGG" id="lamb:KBB96_10480"/>
<dbReference type="InterPro" id="IPR036691">
    <property type="entry name" value="Endo/exonu/phosph_ase_sf"/>
</dbReference>
<dbReference type="InterPro" id="IPR051916">
    <property type="entry name" value="GPI-anchor_lipid_remodeler"/>
</dbReference>
<protein>
    <submittedName>
        <fullName evidence="3">Endonuclease/exonuclease/phosphatase family protein</fullName>
    </submittedName>
</protein>
<feature type="chain" id="PRO_5038021074" evidence="1">
    <location>
        <begin position="17"/>
        <end position="256"/>
    </location>
</feature>
<accession>A0A975G5R7</accession>
<dbReference type="InterPro" id="IPR005135">
    <property type="entry name" value="Endo/exonuclease/phosphatase"/>
</dbReference>